<evidence type="ECO:0000313" key="2">
    <source>
        <dbReference type="EMBL" id="MFC4361593.1"/>
    </source>
</evidence>
<dbReference type="EMBL" id="JBHSCX010000003">
    <property type="protein sequence ID" value="MFC4361593.1"/>
    <property type="molecule type" value="Genomic_DNA"/>
</dbReference>
<comment type="caution">
    <text evidence="2">The sequence shown here is derived from an EMBL/GenBank/DDBJ whole genome shotgun (WGS) entry which is preliminary data.</text>
</comment>
<keyword evidence="3" id="KW-1185">Reference proteome</keyword>
<protein>
    <submittedName>
        <fullName evidence="2">GNAT family N-acetyltransferase</fullName>
        <ecNumber evidence="2">2.3.1.-</ecNumber>
    </submittedName>
</protein>
<keyword evidence="2" id="KW-0808">Transferase</keyword>
<name>A0ABV8V350_9GAMM</name>
<evidence type="ECO:0000313" key="3">
    <source>
        <dbReference type="Proteomes" id="UP001595840"/>
    </source>
</evidence>
<reference evidence="3" key="1">
    <citation type="journal article" date="2019" name="Int. J. Syst. Evol. Microbiol.">
        <title>The Global Catalogue of Microorganisms (GCM) 10K type strain sequencing project: providing services to taxonomists for standard genome sequencing and annotation.</title>
        <authorList>
            <consortium name="The Broad Institute Genomics Platform"/>
            <consortium name="The Broad Institute Genome Sequencing Center for Infectious Disease"/>
            <person name="Wu L."/>
            <person name="Ma J."/>
        </authorList>
    </citation>
    <scope>NUCLEOTIDE SEQUENCE [LARGE SCALE GENOMIC DNA]</scope>
    <source>
        <strain evidence="3">CECT 8570</strain>
    </source>
</reference>
<keyword evidence="2" id="KW-0012">Acyltransferase</keyword>
<accession>A0ABV8V350</accession>
<proteinExistence type="predicted"/>
<dbReference type="GO" id="GO:0016746">
    <property type="term" value="F:acyltransferase activity"/>
    <property type="evidence" value="ECO:0007669"/>
    <property type="project" value="UniProtKB-KW"/>
</dbReference>
<evidence type="ECO:0000259" key="1">
    <source>
        <dbReference type="PROSITE" id="PS51186"/>
    </source>
</evidence>
<dbReference type="InterPro" id="IPR000182">
    <property type="entry name" value="GNAT_dom"/>
</dbReference>
<feature type="domain" description="N-acetyltransferase" evidence="1">
    <location>
        <begin position="4"/>
        <end position="142"/>
    </location>
</feature>
<dbReference type="CDD" id="cd04301">
    <property type="entry name" value="NAT_SF"/>
    <property type="match status" value="1"/>
</dbReference>
<dbReference type="Gene3D" id="3.40.630.30">
    <property type="match status" value="1"/>
</dbReference>
<dbReference type="RefSeq" id="WP_290259471.1">
    <property type="nucleotide sequence ID" value="NZ_JAUFQG010000004.1"/>
</dbReference>
<dbReference type="InterPro" id="IPR016181">
    <property type="entry name" value="Acyl_CoA_acyltransferase"/>
</dbReference>
<gene>
    <name evidence="2" type="ORF">ACFOX3_04720</name>
</gene>
<sequence>MDYAILKQFDQVSVYVRQVAEIADKNKGAFGFLSSSVYEQMASKGQLWVAINNSNELKGYLMFGGTMPTLKVFQIYACPSVKGQGVGKRLISALKNHAREKHYHSISARVASDLPANNFWEQVGFSIYQQVKGGHTTKRTINIRGHSLEDNDLLSGLTNESTGIEPIGPVLERPVYALDLNLLLDVFKARPGYKKVVKIMQVGFQGGFSICVTPEFKKELERQSASYSDDPVLRLAAVFPEVSTDADVTSIAEPLRDIVFPLRTSTRKSAQNDESDLIHLAYCISAGIGGFITREKALLRACNDIKDKYGVLILSPDELVLDDGIALNIEVPLNTDFSFSISNVTEEIKGFLCGYTTPSAITKLLDTSSPVRESVNVYEARLDDRLFGVYFFHKPTKGTSSALAALYIDENCPQSVAAIDHFLETALRYKSGFPYRLDLYVGKGQDLTEETLRKKGFFRSGDHFVKIIINQFLDAKNWERFYKDIKLFCGLSIPEKLPSKKELINTGVCITDKNNRVEAFSWFKFESLIGPRFILNPDRGCILVPIRENYANGLIGNVTNQLSLLSSHEQALLLEKAYFRSPSKASLFKKGGIVAFYVSGYKSIQEIIGFSRITYSDVISIDEATIKVDRQGVLSRDDLTSLADKNGKLHVFTFDNFLEFDRRISFSRAKELGLISKANLVSPERINLDQLKVLIRETFDE</sequence>
<dbReference type="EC" id="2.3.1.-" evidence="2"/>
<dbReference type="Pfam" id="PF00583">
    <property type="entry name" value="Acetyltransf_1"/>
    <property type="match status" value="1"/>
</dbReference>
<dbReference type="PROSITE" id="PS51186">
    <property type="entry name" value="GNAT"/>
    <property type="match status" value="1"/>
</dbReference>
<organism evidence="2 3">
    <name type="scientific">Simiduia curdlanivorans</name>
    <dbReference type="NCBI Taxonomy" id="1492769"/>
    <lineage>
        <taxon>Bacteria</taxon>
        <taxon>Pseudomonadati</taxon>
        <taxon>Pseudomonadota</taxon>
        <taxon>Gammaproteobacteria</taxon>
        <taxon>Cellvibrionales</taxon>
        <taxon>Cellvibrionaceae</taxon>
        <taxon>Simiduia</taxon>
    </lineage>
</organism>
<dbReference type="Proteomes" id="UP001595840">
    <property type="component" value="Unassembled WGS sequence"/>
</dbReference>
<dbReference type="SUPFAM" id="SSF55729">
    <property type="entry name" value="Acyl-CoA N-acyltransferases (Nat)"/>
    <property type="match status" value="1"/>
</dbReference>